<evidence type="ECO:0000313" key="3">
    <source>
        <dbReference type="EMBL" id="MFC4243774.1"/>
    </source>
</evidence>
<comment type="similarity">
    <text evidence="1">Belongs to the short-chain dehydrogenases/reductases (SDR) family.</text>
</comment>
<dbReference type="SUPFAM" id="SSF51735">
    <property type="entry name" value="NAD(P)-binding Rossmann-fold domains"/>
    <property type="match status" value="1"/>
</dbReference>
<feature type="domain" description="Ketoreductase" evidence="2">
    <location>
        <begin position="6"/>
        <end position="182"/>
    </location>
</feature>
<proteinExistence type="inferred from homology"/>
<dbReference type="Gene3D" id="3.40.50.720">
    <property type="entry name" value="NAD(P)-binding Rossmann-like Domain"/>
    <property type="match status" value="1"/>
</dbReference>
<dbReference type="EMBL" id="JBHSCN010000005">
    <property type="protein sequence ID" value="MFC4243774.1"/>
    <property type="molecule type" value="Genomic_DNA"/>
</dbReference>
<sequence>MTTFSGSALITGGTSGIGRATAELLHERGYRVAVTGRSPESVAQAREELPADVLVIRADARRVSETADAIAEVGERFGHLTTLFINAGITRAAALGTVDEATWDEIHDTNTKGSYFTLQQALPLLTDGASVIFTGGLGATPPFGIAGGSATAASRGALIAMVSSLALELAPRAIRVNAVSPGAIETPIWGKSAAPAEAVAARKAAIAARTPLGRFGTAREIAETVAFLASDGAAYLTGQNIVVAGGGGLG</sequence>
<comment type="caution">
    <text evidence="3">The sequence shown here is derived from an EMBL/GenBank/DDBJ whole genome shotgun (WGS) entry which is preliminary data.</text>
</comment>
<name>A0ABV8Q9B4_9MICO</name>
<dbReference type="PANTHER" id="PTHR42760">
    <property type="entry name" value="SHORT-CHAIN DEHYDROGENASES/REDUCTASES FAMILY MEMBER"/>
    <property type="match status" value="1"/>
</dbReference>
<dbReference type="SMART" id="SM00822">
    <property type="entry name" value="PKS_KR"/>
    <property type="match status" value="1"/>
</dbReference>
<dbReference type="PRINTS" id="PR00081">
    <property type="entry name" value="GDHRDH"/>
</dbReference>
<evidence type="ECO:0000256" key="1">
    <source>
        <dbReference type="ARBA" id="ARBA00006484"/>
    </source>
</evidence>
<dbReference type="Proteomes" id="UP001595900">
    <property type="component" value="Unassembled WGS sequence"/>
</dbReference>
<gene>
    <name evidence="3" type="ORF">ACFOYW_10340</name>
</gene>
<dbReference type="Pfam" id="PF13561">
    <property type="entry name" value="adh_short_C2"/>
    <property type="match status" value="1"/>
</dbReference>
<reference evidence="4" key="1">
    <citation type="journal article" date="2019" name="Int. J. Syst. Evol. Microbiol.">
        <title>The Global Catalogue of Microorganisms (GCM) 10K type strain sequencing project: providing services to taxonomists for standard genome sequencing and annotation.</title>
        <authorList>
            <consortium name="The Broad Institute Genomics Platform"/>
            <consortium name="The Broad Institute Genome Sequencing Center for Infectious Disease"/>
            <person name="Wu L."/>
            <person name="Ma J."/>
        </authorList>
    </citation>
    <scope>NUCLEOTIDE SEQUENCE [LARGE SCALE GENOMIC DNA]</scope>
    <source>
        <strain evidence="4">CGMCC 1.10363</strain>
    </source>
</reference>
<dbReference type="InterPro" id="IPR057326">
    <property type="entry name" value="KR_dom"/>
</dbReference>
<protein>
    <submittedName>
        <fullName evidence="3">SDR family oxidoreductase</fullName>
    </submittedName>
</protein>
<keyword evidence="4" id="KW-1185">Reference proteome</keyword>
<accession>A0ABV8Q9B4</accession>
<dbReference type="CDD" id="cd05233">
    <property type="entry name" value="SDR_c"/>
    <property type="match status" value="1"/>
</dbReference>
<evidence type="ECO:0000259" key="2">
    <source>
        <dbReference type="SMART" id="SM00822"/>
    </source>
</evidence>
<dbReference type="RefSeq" id="WP_390228853.1">
    <property type="nucleotide sequence ID" value="NZ_JBHSCN010000005.1"/>
</dbReference>
<organism evidence="3 4">
    <name type="scientific">Gryllotalpicola reticulitermitis</name>
    <dbReference type="NCBI Taxonomy" id="1184153"/>
    <lineage>
        <taxon>Bacteria</taxon>
        <taxon>Bacillati</taxon>
        <taxon>Actinomycetota</taxon>
        <taxon>Actinomycetes</taxon>
        <taxon>Micrococcales</taxon>
        <taxon>Microbacteriaceae</taxon>
        <taxon>Gryllotalpicola</taxon>
    </lineage>
</organism>
<dbReference type="PANTHER" id="PTHR42760:SF40">
    <property type="entry name" value="3-OXOACYL-[ACYL-CARRIER-PROTEIN] REDUCTASE, CHLOROPLASTIC"/>
    <property type="match status" value="1"/>
</dbReference>
<dbReference type="InterPro" id="IPR002347">
    <property type="entry name" value="SDR_fam"/>
</dbReference>
<evidence type="ECO:0000313" key="4">
    <source>
        <dbReference type="Proteomes" id="UP001595900"/>
    </source>
</evidence>
<dbReference type="InterPro" id="IPR036291">
    <property type="entry name" value="NAD(P)-bd_dom_sf"/>
</dbReference>